<dbReference type="EMBL" id="CATQJA010002371">
    <property type="protein sequence ID" value="CAJ0570524.1"/>
    <property type="molecule type" value="Genomic_DNA"/>
</dbReference>
<dbReference type="PROSITE" id="PS00995">
    <property type="entry name" value="TCP1_3"/>
    <property type="match status" value="1"/>
</dbReference>
<dbReference type="GO" id="GO:0051082">
    <property type="term" value="F:unfolded protein binding"/>
    <property type="evidence" value="ECO:0007669"/>
    <property type="project" value="InterPro"/>
</dbReference>
<comment type="caution">
    <text evidence="6">The sequence shown here is derived from an EMBL/GenBank/DDBJ whole genome shotgun (WGS) entry which is preliminary data.</text>
</comment>
<dbReference type="PANTHER" id="PTHR11353">
    <property type="entry name" value="CHAPERONIN"/>
    <property type="match status" value="1"/>
</dbReference>
<dbReference type="GO" id="GO:0005524">
    <property type="term" value="F:ATP binding"/>
    <property type="evidence" value="ECO:0007669"/>
    <property type="project" value="UniProtKB-KW"/>
</dbReference>
<sequence>MSSIQCLNPKAELARPRRRPRAEHSGACGLQGSDALQPWTEGHDQDLTKDGERAAPRDGHSAPNGVTIAKASTAQDDVTGDGTTSTENHVLEGTSSSDHRGLRMGQLKTMELLEKFKVTKEIDCETLINVAHPLRTKLEPEARRPYYGLCLSTPCSPSEMMQHESDMDTTLVRGLALDLWSSSSGYAATRRERLHLDEVNSGLFTNRLRNAREKLLAAERDFITKRVERIIELKKPVCGDETDPKKRKGSSSSTGRESIRRRWIYWRRLVLWLCDVPRGETWNASSWLLVERERTTTTFVEDCKDPKSVTLLLKGPNKHTIVQTGDAIHDATVLPGAGAGEIAAYCMLKDEIKNLKGRAKLGAEAYATALLVIPKTLAVEELQKNPDQAIGLDIDTGLPANLM</sequence>
<protein>
    <submittedName>
        <fullName evidence="6">Uncharacterized protein</fullName>
    </submittedName>
</protein>
<keyword evidence="4" id="KW-0143">Chaperone</keyword>
<dbReference type="GO" id="GO:0140662">
    <property type="term" value="F:ATP-dependent protein folding chaperone"/>
    <property type="evidence" value="ECO:0007669"/>
    <property type="project" value="InterPro"/>
</dbReference>
<dbReference type="InterPro" id="IPR002423">
    <property type="entry name" value="Cpn60/GroEL/TCP-1"/>
</dbReference>
<proteinExistence type="inferred from homology"/>
<feature type="compositionally biased region" description="Polar residues" evidence="5">
    <location>
        <begin position="70"/>
        <end position="96"/>
    </location>
</feature>
<feature type="region of interest" description="Disordered" evidence="5">
    <location>
        <begin position="1"/>
        <end position="102"/>
    </location>
</feature>
<keyword evidence="3" id="KW-0067">ATP-binding</keyword>
<dbReference type="Gene3D" id="3.30.260.10">
    <property type="entry name" value="TCP-1-like chaperonin intermediate domain"/>
    <property type="match status" value="1"/>
</dbReference>
<dbReference type="InterPro" id="IPR002194">
    <property type="entry name" value="Chaperonin_TCP-1_CS"/>
</dbReference>
<evidence type="ECO:0000313" key="6">
    <source>
        <dbReference type="EMBL" id="CAJ0570524.1"/>
    </source>
</evidence>
<accession>A0AA36CK41</accession>
<comment type="similarity">
    <text evidence="1">Belongs to the TCP-1 chaperonin family.</text>
</comment>
<dbReference type="Gene3D" id="1.10.560.10">
    <property type="entry name" value="GroEL-like equatorial domain"/>
    <property type="match status" value="1"/>
</dbReference>
<evidence type="ECO:0000256" key="5">
    <source>
        <dbReference type="SAM" id="MobiDB-lite"/>
    </source>
</evidence>
<dbReference type="InterPro" id="IPR017998">
    <property type="entry name" value="Chaperone_TCP-1"/>
</dbReference>
<evidence type="ECO:0000256" key="1">
    <source>
        <dbReference type="ARBA" id="ARBA00008020"/>
    </source>
</evidence>
<dbReference type="SUPFAM" id="SSF48592">
    <property type="entry name" value="GroEL equatorial domain-like"/>
    <property type="match status" value="1"/>
</dbReference>
<dbReference type="InterPro" id="IPR027409">
    <property type="entry name" value="GroEL-like_apical_dom_sf"/>
</dbReference>
<gene>
    <name evidence="6" type="ORF">MSPICULIGERA_LOCUS8961</name>
</gene>
<dbReference type="Pfam" id="PF00118">
    <property type="entry name" value="Cpn60_TCP1"/>
    <property type="match status" value="1"/>
</dbReference>
<reference evidence="6" key="1">
    <citation type="submission" date="2023-06" db="EMBL/GenBank/DDBJ databases">
        <authorList>
            <person name="Delattre M."/>
        </authorList>
    </citation>
    <scope>NUCLEOTIDE SEQUENCE</scope>
    <source>
        <strain evidence="6">AF72</strain>
    </source>
</reference>
<dbReference type="GO" id="GO:0016887">
    <property type="term" value="F:ATP hydrolysis activity"/>
    <property type="evidence" value="ECO:0007669"/>
    <property type="project" value="InterPro"/>
</dbReference>
<dbReference type="AlphaFoldDB" id="A0AA36CK41"/>
<dbReference type="SUPFAM" id="SSF54849">
    <property type="entry name" value="GroEL-intermediate domain like"/>
    <property type="match status" value="1"/>
</dbReference>
<feature type="compositionally biased region" description="Basic and acidic residues" evidence="5">
    <location>
        <begin position="41"/>
        <end position="60"/>
    </location>
</feature>
<keyword evidence="2" id="KW-0547">Nucleotide-binding</keyword>
<evidence type="ECO:0000313" key="7">
    <source>
        <dbReference type="Proteomes" id="UP001177023"/>
    </source>
</evidence>
<dbReference type="InterPro" id="IPR027413">
    <property type="entry name" value="GROEL-like_equatorial_sf"/>
</dbReference>
<dbReference type="Gene3D" id="3.50.7.10">
    <property type="entry name" value="GroEL"/>
    <property type="match status" value="1"/>
</dbReference>
<name>A0AA36CK41_9BILA</name>
<organism evidence="6 7">
    <name type="scientific">Mesorhabditis spiculigera</name>
    <dbReference type="NCBI Taxonomy" id="96644"/>
    <lineage>
        <taxon>Eukaryota</taxon>
        <taxon>Metazoa</taxon>
        <taxon>Ecdysozoa</taxon>
        <taxon>Nematoda</taxon>
        <taxon>Chromadorea</taxon>
        <taxon>Rhabditida</taxon>
        <taxon>Rhabditina</taxon>
        <taxon>Rhabditomorpha</taxon>
        <taxon>Rhabditoidea</taxon>
        <taxon>Rhabditidae</taxon>
        <taxon>Mesorhabditinae</taxon>
        <taxon>Mesorhabditis</taxon>
    </lineage>
</organism>
<dbReference type="Proteomes" id="UP001177023">
    <property type="component" value="Unassembled WGS sequence"/>
</dbReference>
<evidence type="ECO:0000256" key="4">
    <source>
        <dbReference type="ARBA" id="ARBA00023186"/>
    </source>
</evidence>
<feature type="non-terminal residue" evidence="6">
    <location>
        <position position="1"/>
    </location>
</feature>
<dbReference type="InterPro" id="IPR027410">
    <property type="entry name" value="TCP-1-like_intermed_sf"/>
</dbReference>
<evidence type="ECO:0000256" key="3">
    <source>
        <dbReference type="ARBA" id="ARBA00022840"/>
    </source>
</evidence>
<evidence type="ECO:0000256" key="2">
    <source>
        <dbReference type="ARBA" id="ARBA00022741"/>
    </source>
</evidence>
<keyword evidence="7" id="KW-1185">Reference proteome</keyword>